<dbReference type="GO" id="GO:0046983">
    <property type="term" value="F:protein dimerization activity"/>
    <property type="evidence" value="ECO:0007669"/>
    <property type="project" value="InterPro"/>
</dbReference>
<dbReference type="EMBL" id="WOAA01000011">
    <property type="protein sequence ID" value="MUG67110.1"/>
    <property type="molecule type" value="Genomic_DNA"/>
</dbReference>
<sequence length="58" mass="7194">MYTDVMLQRIEDARQLLYQMEQQYGLRHPRVLKQSMELDELLNRYYRSTYRKNVKPIA</sequence>
<dbReference type="InterPro" id="IPR037208">
    <property type="entry name" value="Spo0E-like_sf"/>
</dbReference>
<keyword evidence="4" id="KW-1185">Reference proteome</keyword>
<evidence type="ECO:0000313" key="4">
    <source>
        <dbReference type="Proteomes" id="UP000435177"/>
    </source>
</evidence>
<dbReference type="AlphaFoldDB" id="A0A268ETP7"/>
<evidence type="ECO:0000313" key="2">
    <source>
        <dbReference type="EMBL" id="PAD76507.1"/>
    </source>
</evidence>
<dbReference type="Pfam" id="PF09388">
    <property type="entry name" value="SpoOE-like"/>
    <property type="match status" value="1"/>
</dbReference>
<dbReference type="Proteomes" id="UP000435177">
    <property type="component" value="Unassembled WGS sequence"/>
</dbReference>
<proteinExistence type="predicted"/>
<dbReference type="SUPFAM" id="SSF140500">
    <property type="entry name" value="BAS1536-like"/>
    <property type="match status" value="1"/>
</dbReference>
<dbReference type="Gene3D" id="4.10.280.10">
    <property type="entry name" value="Helix-loop-helix DNA-binding domain"/>
    <property type="match status" value="1"/>
</dbReference>
<accession>A0A268ETP7</accession>
<evidence type="ECO:0000313" key="3">
    <source>
        <dbReference type="Proteomes" id="UP000215596"/>
    </source>
</evidence>
<dbReference type="InterPro" id="IPR018540">
    <property type="entry name" value="Spo0E-like"/>
</dbReference>
<protein>
    <submittedName>
        <fullName evidence="1">Spo0E family sporulation regulatory protein-aspartic acid phosphatase</fullName>
    </submittedName>
</protein>
<reference evidence="1 4" key="2">
    <citation type="submission" date="2019-11" db="EMBL/GenBank/DDBJ databases">
        <title>Draft genome sequences of five Paenibacillus species of dairy origin.</title>
        <authorList>
            <person name="Olajide A.M."/>
            <person name="Chen S."/>
            <person name="Lapointe G."/>
        </authorList>
    </citation>
    <scope>NUCLEOTIDE SEQUENCE [LARGE SCALE GENOMIC DNA]</scope>
    <source>
        <strain evidence="1 4">3CS1</strain>
    </source>
</reference>
<gene>
    <name evidence="2" type="ORF">CHH67_12650</name>
    <name evidence="1" type="ORF">GNP94_14015</name>
</gene>
<evidence type="ECO:0000313" key="1">
    <source>
        <dbReference type="EMBL" id="MUG67110.1"/>
    </source>
</evidence>
<dbReference type="Proteomes" id="UP000215596">
    <property type="component" value="Unassembled WGS sequence"/>
</dbReference>
<dbReference type="InterPro" id="IPR036638">
    <property type="entry name" value="HLH_DNA-bd_sf"/>
</dbReference>
<organism evidence="2 3">
    <name type="scientific">Paenibacillus campinasensis</name>
    <dbReference type="NCBI Taxonomy" id="66347"/>
    <lineage>
        <taxon>Bacteria</taxon>
        <taxon>Bacillati</taxon>
        <taxon>Bacillota</taxon>
        <taxon>Bacilli</taxon>
        <taxon>Bacillales</taxon>
        <taxon>Paenibacillaceae</taxon>
        <taxon>Paenibacillus</taxon>
    </lineage>
</organism>
<comment type="caution">
    <text evidence="2">The sequence shown here is derived from an EMBL/GenBank/DDBJ whole genome shotgun (WGS) entry which is preliminary data.</text>
</comment>
<reference evidence="2 3" key="1">
    <citation type="submission" date="2017-07" db="EMBL/GenBank/DDBJ databases">
        <title>Isolation and whole genome analysis of endospore-forming bacteria from heroin.</title>
        <authorList>
            <person name="Kalinowski J."/>
            <person name="Ahrens B."/>
            <person name="Al-Dilaimi A."/>
            <person name="Winkler A."/>
            <person name="Wibberg D."/>
            <person name="Schleenbecker U."/>
            <person name="Ruckert C."/>
            <person name="Wolfel R."/>
            <person name="Grass G."/>
        </authorList>
    </citation>
    <scope>NUCLEOTIDE SEQUENCE [LARGE SCALE GENOMIC DNA]</scope>
    <source>
        <strain evidence="2 3">7537-G1</strain>
    </source>
</reference>
<name>A0A268ETP7_9BACL</name>
<dbReference type="GO" id="GO:0043937">
    <property type="term" value="P:regulation of sporulation"/>
    <property type="evidence" value="ECO:0007669"/>
    <property type="project" value="InterPro"/>
</dbReference>
<dbReference type="EMBL" id="NPBY01000038">
    <property type="protein sequence ID" value="PAD76507.1"/>
    <property type="molecule type" value="Genomic_DNA"/>
</dbReference>
<dbReference type="OrthoDB" id="2639237at2"/>